<dbReference type="EMBL" id="JARAOO010000009">
    <property type="protein sequence ID" value="KAJ7957704.1"/>
    <property type="molecule type" value="Genomic_DNA"/>
</dbReference>
<keyword evidence="1" id="KW-1133">Transmembrane helix</keyword>
<feature type="transmembrane region" description="Helical" evidence="1">
    <location>
        <begin position="37"/>
        <end position="58"/>
    </location>
</feature>
<keyword evidence="3" id="KW-1185">Reference proteome</keyword>
<comment type="caution">
    <text evidence="2">The sequence shown here is derived from an EMBL/GenBank/DDBJ whole genome shotgun (WGS) entry which is preliminary data.</text>
</comment>
<organism evidence="2 3">
    <name type="scientific">Quillaja saponaria</name>
    <name type="common">Soap bark tree</name>
    <dbReference type="NCBI Taxonomy" id="32244"/>
    <lineage>
        <taxon>Eukaryota</taxon>
        <taxon>Viridiplantae</taxon>
        <taxon>Streptophyta</taxon>
        <taxon>Embryophyta</taxon>
        <taxon>Tracheophyta</taxon>
        <taxon>Spermatophyta</taxon>
        <taxon>Magnoliopsida</taxon>
        <taxon>eudicotyledons</taxon>
        <taxon>Gunneridae</taxon>
        <taxon>Pentapetalae</taxon>
        <taxon>rosids</taxon>
        <taxon>fabids</taxon>
        <taxon>Fabales</taxon>
        <taxon>Quillajaceae</taxon>
        <taxon>Quillaja</taxon>
    </lineage>
</organism>
<protein>
    <submittedName>
        <fullName evidence="2">Uncharacterized protein</fullName>
    </submittedName>
</protein>
<dbReference type="Proteomes" id="UP001163823">
    <property type="component" value="Chromosome 9"/>
</dbReference>
<evidence type="ECO:0000256" key="1">
    <source>
        <dbReference type="SAM" id="Phobius"/>
    </source>
</evidence>
<name>A0AAD7PK07_QUISA</name>
<reference evidence="2" key="1">
    <citation type="journal article" date="2023" name="Science">
        <title>Elucidation of the pathway for biosynthesis of saponin adjuvants from the soapbark tree.</title>
        <authorList>
            <person name="Reed J."/>
            <person name="Orme A."/>
            <person name="El-Demerdash A."/>
            <person name="Owen C."/>
            <person name="Martin L.B.B."/>
            <person name="Misra R.C."/>
            <person name="Kikuchi S."/>
            <person name="Rejzek M."/>
            <person name="Martin A.C."/>
            <person name="Harkess A."/>
            <person name="Leebens-Mack J."/>
            <person name="Louveau T."/>
            <person name="Stephenson M.J."/>
            <person name="Osbourn A."/>
        </authorList>
    </citation>
    <scope>NUCLEOTIDE SEQUENCE</scope>
    <source>
        <strain evidence="2">S10</strain>
    </source>
</reference>
<sequence length="94" mass="10280">MLKLSKLEAVKLEVGGSLRAKIQLSQGSPSGGRGFWLSYWVCGTLIFPSFVAVGVCGLKEQIVVGDFSNGLRKTRLSWLEILLVLPEKGSRQED</sequence>
<keyword evidence="1" id="KW-0812">Transmembrane</keyword>
<evidence type="ECO:0000313" key="2">
    <source>
        <dbReference type="EMBL" id="KAJ7957704.1"/>
    </source>
</evidence>
<keyword evidence="1" id="KW-0472">Membrane</keyword>
<proteinExistence type="predicted"/>
<dbReference type="AlphaFoldDB" id="A0AAD7PK07"/>
<evidence type="ECO:0000313" key="3">
    <source>
        <dbReference type="Proteomes" id="UP001163823"/>
    </source>
</evidence>
<gene>
    <name evidence="2" type="ORF">O6P43_023970</name>
</gene>
<accession>A0AAD7PK07</accession>
<dbReference type="KEGG" id="qsa:O6P43_023970"/>